<dbReference type="PANTHER" id="PTHR31986">
    <property type="entry name" value="REGULATOR OF DRUG SENSITIVITY 2"/>
    <property type="match status" value="1"/>
</dbReference>
<dbReference type="Gene3D" id="4.10.240.10">
    <property type="entry name" value="Zn(2)-C6 fungal-type DNA-binding domain"/>
    <property type="match status" value="1"/>
</dbReference>
<feature type="compositionally biased region" description="Basic and acidic residues" evidence="8">
    <location>
        <begin position="22"/>
        <end position="37"/>
    </location>
</feature>
<evidence type="ECO:0000259" key="9">
    <source>
        <dbReference type="PROSITE" id="PS50048"/>
    </source>
</evidence>
<evidence type="ECO:0000256" key="5">
    <source>
        <dbReference type="ARBA" id="ARBA00023125"/>
    </source>
</evidence>
<sequence length="528" mass="57634">MTANKAMERTNSEATKAVPASRPEKADPNKAPSRDQRAPAAAAGADDTRKKKRRKVNHACLYCRRSHMTCDLERPCTRCIKRNIGHLCHDEPRDNESKKTKSLAPSTVQDAASQPDKSSRGNTIRPLPFDAAAAVGNGASQAAVAAAARSAFEAAALAARNSANPLQLVQPTAVSGLAAAASTLGGLSQFPGFSEAWLASQNPFHDMHNFHSNFVIAPEVTNEFNLLNDFLQTSLLDDSALLSDDRPNQAGSSASGLPTKSNTNANGGGGGGSGTMQPPGSAGATNNANAEHSKTISRPGSVMPTDKTREYYLQAADPSGNATPEERMRQVLQAKYEAGLLKPFNYVKGYTRLQNYLEGHVASASKQKILRQLDRFRPKFREKMKDLTDMDLVLVEMWFERTLLDYDRVFASMAVPACCWRRTGEIFRGNKEMAELIKVPVEDLRGGKIALHEILTEESNVRYWEEFGTIAFDSAHDTLLTACSLKSPREGVNHIINCCVSFRIRRDEHKIPSLIIGNFLPHDPDSDP</sequence>
<dbReference type="InterPro" id="IPR056751">
    <property type="entry name" value="PAS_13"/>
</dbReference>
<dbReference type="PROSITE" id="PS50048">
    <property type="entry name" value="ZN2_CY6_FUNGAL_2"/>
    <property type="match status" value="1"/>
</dbReference>
<keyword evidence="6" id="KW-0804">Transcription</keyword>
<feature type="domain" description="Zn(2)-C6 fungal-type" evidence="9">
    <location>
        <begin position="59"/>
        <end position="88"/>
    </location>
</feature>
<keyword evidence="3" id="KW-0862">Zinc</keyword>
<dbReference type="InterPro" id="IPR053045">
    <property type="entry name" value="Zinc_cluster_trans_reg"/>
</dbReference>
<evidence type="ECO:0000256" key="1">
    <source>
        <dbReference type="ARBA" id="ARBA00004123"/>
    </source>
</evidence>
<dbReference type="CDD" id="cd00067">
    <property type="entry name" value="GAL4"/>
    <property type="match status" value="1"/>
</dbReference>
<keyword evidence="2" id="KW-0479">Metal-binding</keyword>
<evidence type="ECO:0000313" key="11">
    <source>
        <dbReference type="Proteomes" id="UP001600064"/>
    </source>
</evidence>
<feature type="compositionally biased region" description="Polar residues" evidence="8">
    <location>
        <begin position="249"/>
        <end position="265"/>
    </location>
</feature>
<evidence type="ECO:0000256" key="2">
    <source>
        <dbReference type="ARBA" id="ARBA00022723"/>
    </source>
</evidence>
<gene>
    <name evidence="10" type="ORF">VTJ83DRAFT_6394</name>
</gene>
<dbReference type="PANTHER" id="PTHR31986:SF7">
    <property type="entry name" value="REGULATOR OF DRUG SENSITIVITY 2"/>
    <property type="match status" value="1"/>
</dbReference>
<dbReference type="SMART" id="SM00066">
    <property type="entry name" value="GAL4"/>
    <property type="match status" value="1"/>
</dbReference>
<feature type="region of interest" description="Disordered" evidence="8">
    <location>
        <begin position="1"/>
        <end position="51"/>
    </location>
</feature>
<reference evidence="10 11" key="1">
    <citation type="journal article" date="2024" name="Commun. Biol.">
        <title>Comparative genomic analysis of thermophilic fungi reveals convergent evolutionary adaptations and gene losses.</title>
        <authorList>
            <person name="Steindorff A.S."/>
            <person name="Aguilar-Pontes M.V."/>
            <person name="Robinson A.J."/>
            <person name="Andreopoulos B."/>
            <person name="LaButti K."/>
            <person name="Kuo A."/>
            <person name="Mondo S."/>
            <person name="Riley R."/>
            <person name="Otillar R."/>
            <person name="Haridas S."/>
            <person name="Lipzen A."/>
            <person name="Grimwood J."/>
            <person name="Schmutz J."/>
            <person name="Clum A."/>
            <person name="Reid I.D."/>
            <person name="Moisan M.C."/>
            <person name="Butler G."/>
            <person name="Nguyen T.T.M."/>
            <person name="Dewar K."/>
            <person name="Conant G."/>
            <person name="Drula E."/>
            <person name="Henrissat B."/>
            <person name="Hansel C."/>
            <person name="Singer S."/>
            <person name="Hutchinson M.I."/>
            <person name="de Vries R.P."/>
            <person name="Natvig D.O."/>
            <person name="Powell A.J."/>
            <person name="Tsang A."/>
            <person name="Grigoriev I.V."/>
        </authorList>
    </citation>
    <scope>NUCLEOTIDE SEQUENCE [LARGE SCALE GENOMIC DNA]</scope>
    <source>
        <strain evidence="10 11">ATCC 22073</strain>
    </source>
</reference>
<organism evidence="10 11">
    <name type="scientific">Remersonia thermophila</name>
    <dbReference type="NCBI Taxonomy" id="72144"/>
    <lineage>
        <taxon>Eukaryota</taxon>
        <taxon>Fungi</taxon>
        <taxon>Dikarya</taxon>
        <taxon>Ascomycota</taxon>
        <taxon>Pezizomycotina</taxon>
        <taxon>Sordariomycetes</taxon>
        <taxon>Sordariomycetidae</taxon>
        <taxon>Sordariales</taxon>
        <taxon>Sordariales incertae sedis</taxon>
        <taxon>Remersonia</taxon>
    </lineage>
</organism>
<proteinExistence type="predicted"/>
<evidence type="ECO:0000313" key="10">
    <source>
        <dbReference type="EMBL" id="KAL2265294.1"/>
    </source>
</evidence>
<evidence type="ECO:0000256" key="3">
    <source>
        <dbReference type="ARBA" id="ARBA00022833"/>
    </source>
</evidence>
<protein>
    <recommendedName>
        <fullName evidence="9">Zn(2)-C6 fungal-type domain-containing protein</fullName>
    </recommendedName>
</protein>
<evidence type="ECO:0000256" key="8">
    <source>
        <dbReference type="SAM" id="MobiDB-lite"/>
    </source>
</evidence>
<feature type="compositionally biased region" description="Polar residues" evidence="8">
    <location>
        <begin position="103"/>
        <end position="122"/>
    </location>
</feature>
<dbReference type="PROSITE" id="PS00463">
    <property type="entry name" value="ZN2_CY6_FUNGAL_1"/>
    <property type="match status" value="1"/>
</dbReference>
<feature type="compositionally biased region" description="Basic and acidic residues" evidence="8">
    <location>
        <begin position="88"/>
        <end position="99"/>
    </location>
</feature>
<dbReference type="Pfam" id="PF24990">
    <property type="entry name" value="PAS_13"/>
    <property type="match status" value="1"/>
</dbReference>
<keyword evidence="11" id="KW-1185">Reference proteome</keyword>
<comment type="subcellular location">
    <subcellularLocation>
        <location evidence="1">Nucleus</location>
    </subcellularLocation>
</comment>
<feature type="compositionally biased region" description="Basic and acidic residues" evidence="8">
    <location>
        <begin position="1"/>
        <end position="11"/>
    </location>
</feature>
<keyword evidence="4" id="KW-0805">Transcription regulation</keyword>
<dbReference type="InterPro" id="IPR036864">
    <property type="entry name" value="Zn2-C6_fun-type_DNA-bd_sf"/>
</dbReference>
<dbReference type="EMBL" id="JAZGUE010000006">
    <property type="protein sequence ID" value="KAL2265294.1"/>
    <property type="molecule type" value="Genomic_DNA"/>
</dbReference>
<name>A0ABR4D5J0_9PEZI</name>
<feature type="region of interest" description="Disordered" evidence="8">
    <location>
        <begin position="242"/>
        <end position="305"/>
    </location>
</feature>
<dbReference type="RefSeq" id="XP_070864021.1">
    <property type="nucleotide sequence ID" value="XM_071013100.1"/>
</dbReference>
<comment type="caution">
    <text evidence="10">The sequence shown here is derived from an EMBL/GenBank/DDBJ whole genome shotgun (WGS) entry which is preliminary data.</text>
</comment>
<evidence type="ECO:0000256" key="6">
    <source>
        <dbReference type="ARBA" id="ARBA00023163"/>
    </source>
</evidence>
<dbReference type="GeneID" id="98127744"/>
<feature type="region of interest" description="Disordered" evidence="8">
    <location>
        <begin position="88"/>
        <end position="124"/>
    </location>
</feature>
<keyword evidence="7" id="KW-0539">Nucleus</keyword>
<accession>A0ABR4D5J0</accession>
<keyword evidence="5" id="KW-0238">DNA-binding</keyword>
<evidence type="ECO:0000256" key="4">
    <source>
        <dbReference type="ARBA" id="ARBA00023015"/>
    </source>
</evidence>
<dbReference type="Pfam" id="PF00172">
    <property type="entry name" value="Zn_clus"/>
    <property type="match status" value="1"/>
</dbReference>
<dbReference type="InterPro" id="IPR001138">
    <property type="entry name" value="Zn2Cys6_DnaBD"/>
</dbReference>
<evidence type="ECO:0000256" key="7">
    <source>
        <dbReference type="ARBA" id="ARBA00023242"/>
    </source>
</evidence>
<feature type="compositionally biased region" description="Polar residues" evidence="8">
    <location>
        <begin position="275"/>
        <end position="290"/>
    </location>
</feature>
<dbReference type="Proteomes" id="UP001600064">
    <property type="component" value="Unassembled WGS sequence"/>
</dbReference>
<dbReference type="SUPFAM" id="SSF57701">
    <property type="entry name" value="Zn2/Cys6 DNA-binding domain"/>
    <property type="match status" value="1"/>
</dbReference>